<dbReference type="EMBL" id="QZJW01000005">
    <property type="protein sequence ID" value="RJO62050.1"/>
    <property type="molecule type" value="Genomic_DNA"/>
</dbReference>
<dbReference type="AlphaFoldDB" id="A0A419DG85"/>
<evidence type="ECO:0000313" key="2">
    <source>
        <dbReference type="Proteomes" id="UP000285655"/>
    </source>
</evidence>
<reference evidence="1 2" key="1">
    <citation type="journal article" date="2017" name="ISME J.">
        <title>Energy and carbon metabolisms in a deep terrestrial subsurface fluid microbial community.</title>
        <authorList>
            <person name="Momper L."/>
            <person name="Jungbluth S.P."/>
            <person name="Lee M.D."/>
            <person name="Amend J.P."/>
        </authorList>
    </citation>
    <scope>NUCLEOTIDE SEQUENCE [LARGE SCALE GENOMIC DNA]</scope>
    <source>
        <strain evidence="1">SURF_29</strain>
    </source>
</reference>
<evidence type="ECO:0000313" key="1">
    <source>
        <dbReference type="EMBL" id="RJO62050.1"/>
    </source>
</evidence>
<gene>
    <name evidence="1" type="ORF">C4544_00935</name>
</gene>
<accession>A0A419DG85</accession>
<organism evidence="1 2">
    <name type="scientific">candidate division WS5 bacterium</name>
    <dbReference type="NCBI Taxonomy" id="2093353"/>
    <lineage>
        <taxon>Bacteria</taxon>
        <taxon>candidate division WS5</taxon>
    </lineage>
</organism>
<proteinExistence type="predicted"/>
<sequence length="111" mass="11838">MFRALFRSVWSESVPDKSPQTSGLQDVIPAPLVWRNCPSDPFDPGNVKVVVPATAGAPRATVPDVAPFRLMPALPTFSDAPWIAPDEVIAPALNVVVPVIDPPLIATLSED</sequence>
<dbReference type="Proteomes" id="UP000285655">
    <property type="component" value="Unassembled WGS sequence"/>
</dbReference>
<name>A0A419DG85_9BACT</name>
<comment type="caution">
    <text evidence="1">The sequence shown here is derived from an EMBL/GenBank/DDBJ whole genome shotgun (WGS) entry which is preliminary data.</text>
</comment>
<protein>
    <submittedName>
        <fullName evidence="1">Uncharacterized protein</fullName>
    </submittedName>
</protein>